<dbReference type="InterPro" id="IPR000045">
    <property type="entry name" value="Prepilin_IV_endopep_pep"/>
</dbReference>
<dbReference type="Proteomes" id="UP001220064">
    <property type="component" value="Chromosome"/>
</dbReference>
<keyword evidence="2" id="KW-1133">Transmembrane helix</keyword>
<name>A0ABY7U7D3_9CORY</name>
<dbReference type="PANTHER" id="PTHR30487:SF0">
    <property type="entry name" value="PREPILIN LEADER PEPTIDASE_N-METHYLTRANSFERASE-RELATED"/>
    <property type="match status" value="1"/>
</dbReference>
<evidence type="ECO:0000313" key="4">
    <source>
        <dbReference type="EMBL" id="WCZ32596.1"/>
    </source>
</evidence>
<proteinExistence type="inferred from homology"/>
<feature type="transmembrane region" description="Helical" evidence="2">
    <location>
        <begin position="126"/>
        <end position="145"/>
    </location>
</feature>
<feature type="transmembrane region" description="Helical" evidence="2">
    <location>
        <begin position="6"/>
        <end position="23"/>
    </location>
</feature>
<protein>
    <submittedName>
        <fullName evidence="4">Type IV leader peptidase family protein</fullName>
    </submittedName>
</protein>
<reference evidence="4 5" key="1">
    <citation type="submission" date="2020-10" db="EMBL/GenBank/DDBJ databases">
        <title>Complete genome sequence of Corynebacterium massiliense DSM 45435, type strain of Corynebacterium massiliense.</title>
        <authorList>
            <person name="Busche T."/>
            <person name="Kalinowski J."/>
            <person name="Ruckert C."/>
        </authorList>
    </citation>
    <scope>NUCLEOTIDE SEQUENCE [LARGE SCALE GENOMIC DNA]</scope>
    <source>
        <strain evidence="4 5">DSM 45435</strain>
    </source>
</reference>
<accession>A0ABY7U7D3</accession>
<dbReference type="Gene3D" id="1.20.120.1220">
    <property type="match status" value="1"/>
</dbReference>
<evidence type="ECO:0000256" key="1">
    <source>
        <dbReference type="ARBA" id="ARBA00005801"/>
    </source>
</evidence>
<dbReference type="Pfam" id="PF01478">
    <property type="entry name" value="Peptidase_A24"/>
    <property type="match status" value="1"/>
</dbReference>
<feature type="transmembrane region" description="Helical" evidence="2">
    <location>
        <begin position="30"/>
        <end position="49"/>
    </location>
</feature>
<evidence type="ECO:0000259" key="3">
    <source>
        <dbReference type="Pfam" id="PF01478"/>
    </source>
</evidence>
<keyword evidence="2" id="KW-0472">Membrane</keyword>
<dbReference type="EMBL" id="CP063189">
    <property type="protein sequence ID" value="WCZ32596.1"/>
    <property type="molecule type" value="Genomic_DNA"/>
</dbReference>
<dbReference type="PANTHER" id="PTHR30487">
    <property type="entry name" value="TYPE 4 PREPILIN-LIKE PROTEINS LEADER PEPTIDE-PROCESSING ENZYME"/>
    <property type="match status" value="1"/>
</dbReference>
<keyword evidence="2" id="KW-0812">Transmembrane</keyword>
<organism evidence="4 5">
    <name type="scientific">Corynebacterium massiliense DSM 45435</name>
    <dbReference type="NCBI Taxonomy" id="1121364"/>
    <lineage>
        <taxon>Bacteria</taxon>
        <taxon>Bacillati</taxon>
        <taxon>Actinomycetota</taxon>
        <taxon>Actinomycetes</taxon>
        <taxon>Mycobacteriales</taxon>
        <taxon>Corynebacteriaceae</taxon>
        <taxon>Corynebacterium</taxon>
    </lineage>
</organism>
<dbReference type="RefSeq" id="WP_033399393.1">
    <property type="nucleotide sequence ID" value="NZ_ATVG01000001.1"/>
</dbReference>
<gene>
    <name evidence="4" type="ORF">CMASS_05775</name>
</gene>
<feature type="transmembrane region" description="Helical" evidence="2">
    <location>
        <begin position="55"/>
        <end position="73"/>
    </location>
</feature>
<sequence length="146" mass="14689">MVLTVGGVVVTAWAVALVLYDVRYRRLPDWLTLPAAAVALVGSVAYSGFSHSPWWGLFWPAAYCVLAVAKSGIGGGDLKLAVPLGLSVAAVGGLFAVLAAMAIASTVTVCWAVATDTRSGPHGPGMLAGALLAGVFSVSAGGDIFS</sequence>
<feature type="domain" description="Prepilin type IV endopeptidase peptidase" evidence="3">
    <location>
        <begin position="9"/>
        <end position="107"/>
    </location>
</feature>
<dbReference type="InterPro" id="IPR050882">
    <property type="entry name" value="Prepilin_peptidase/N-MTase"/>
</dbReference>
<comment type="similarity">
    <text evidence="1">Belongs to the peptidase A24 family.</text>
</comment>
<keyword evidence="5" id="KW-1185">Reference proteome</keyword>
<evidence type="ECO:0000256" key="2">
    <source>
        <dbReference type="SAM" id="Phobius"/>
    </source>
</evidence>
<evidence type="ECO:0000313" key="5">
    <source>
        <dbReference type="Proteomes" id="UP001220064"/>
    </source>
</evidence>
<feature type="transmembrane region" description="Helical" evidence="2">
    <location>
        <begin position="85"/>
        <end position="114"/>
    </location>
</feature>